<dbReference type="SUPFAM" id="SSF47668">
    <property type="entry name" value="N-terminal domain of cbl (N-cbl)"/>
    <property type="match status" value="1"/>
</dbReference>
<dbReference type="RefSeq" id="XP_007433270.2">
    <property type="nucleotide sequence ID" value="XM_007433208.3"/>
</dbReference>
<feature type="compositionally biased region" description="Polar residues" evidence="13">
    <location>
        <begin position="464"/>
        <end position="475"/>
    </location>
</feature>
<name>A0A9F2W9H7_PYTBI</name>
<dbReference type="CTD" id="23624"/>
<comment type="catalytic activity">
    <reaction evidence="1 12">
        <text>S-ubiquitinyl-[E2 ubiquitin-conjugating enzyme]-L-cysteine + [acceptor protein]-L-lysine = [E2 ubiquitin-conjugating enzyme]-L-cysteine + N(6)-ubiquitinyl-[acceptor protein]-L-lysine.</text>
        <dbReference type="EC" id="2.3.2.27"/>
    </reaction>
</comment>
<dbReference type="GO" id="GO:0005886">
    <property type="term" value="C:plasma membrane"/>
    <property type="evidence" value="ECO:0007669"/>
    <property type="project" value="TreeGrafter"/>
</dbReference>
<dbReference type="InterPro" id="IPR024159">
    <property type="entry name" value="Cbl_PTB"/>
</dbReference>
<feature type="domain" description="Cbl-PTB" evidence="15">
    <location>
        <begin position="39"/>
        <end position="347"/>
    </location>
</feature>
<dbReference type="CDD" id="cd09920">
    <property type="entry name" value="SH2_Cbl-b_TKB"/>
    <property type="match status" value="1"/>
</dbReference>
<dbReference type="GO" id="GO:0008270">
    <property type="term" value="F:zinc ion binding"/>
    <property type="evidence" value="ECO:0007669"/>
    <property type="project" value="UniProtKB-KW"/>
</dbReference>
<dbReference type="FunFam" id="1.10.238.10:FF:000182">
    <property type="entry name" value="E3 ubiquitin-protein ligase CBL-C"/>
    <property type="match status" value="1"/>
</dbReference>
<comment type="pathway">
    <text evidence="12">Protein modification; protein ubiquitination.</text>
</comment>
<dbReference type="AlphaFoldDB" id="A0A9F2W9H7"/>
<keyword evidence="6 12" id="KW-0833">Ubl conjugation pathway</keyword>
<dbReference type="InterPro" id="IPR036860">
    <property type="entry name" value="SH2_dom_sf"/>
</dbReference>
<dbReference type="InterPro" id="IPR014742">
    <property type="entry name" value="Adaptor_Cbl_SH2-like"/>
</dbReference>
<dbReference type="GO" id="GO:0061630">
    <property type="term" value="F:ubiquitin protein ligase activity"/>
    <property type="evidence" value="ECO:0007669"/>
    <property type="project" value="UniProtKB-EC"/>
</dbReference>
<dbReference type="Pfam" id="PF13920">
    <property type="entry name" value="zf-C3HC4_3"/>
    <property type="match status" value="1"/>
</dbReference>
<dbReference type="InterPro" id="IPR003153">
    <property type="entry name" value="Adaptor_Cbl_N_hlx"/>
</dbReference>
<keyword evidence="8 12" id="KW-0106">Calcium</keyword>
<feature type="region of interest" description="Disordered" evidence="13">
    <location>
        <begin position="464"/>
        <end position="486"/>
    </location>
</feature>
<reference evidence="17" key="1">
    <citation type="submission" date="2025-08" db="UniProtKB">
        <authorList>
            <consortium name="RefSeq"/>
        </authorList>
    </citation>
    <scope>IDENTIFICATION</scope>
    <source>
        <tissue evidence="17">Liver</tissue>
    </source>
</reference>
<evidence type="ECO:0000256" key="9">
    <source>
        <dbReference type="ARBA" id="ARBA00022843"/>
    </source>
</evidence>
<dbReference type="GO" id="GO:0017124">
    <property type="term" value="F:SH3 domain binding"/>
    <property type="evidence" value="ECO:0007669"/>
    <property type="project" value="UniProtKB-KW"/>
</dbReference>
<dbReference type="EC" id="2.3.2.27" evidence="12"/>
<evidence type="ECO:0000256" key="7">
    <source>
        <dbReference type="ARBA" id="ARBA00022833"/>
    </source>
</evidence>
<evidence type="ECO:0000256" key="10">
    <source>
        <dbReference type="ARBA" id="ARBA00023036"/>
    </source>
</evidence>
<keyword evidence="5 11" id="KW-0863">Zinc-finger</keyword>
<dbReference type="SUPFAM" id="SSF55550">
    <property type="entry name" value="SH2 domain"/>
    <property type="match status" value="1"/>
</dbReference>
<dbReference type="KEGG" id="pbi:103066304"/>
<dbReference type="Pfam" id="PF02761">
    <property type="entry name" value="Cbl_N2"/>
    <property type="match status" value="1"/>
</dbReference>
<dbReference type="PROSITE" id="PS51506">
    <property type="entry name" value="CBL_PTB"/>
    <property type="match status" value="1"/>
</dbReference>
<evidence type="ECO:0000256" key="2">
    <source>
        <dbReference type="ARBA" id="ARBA00022553"/>
    </source>
</evidence>
<dbReference type="PROSITE" id="PS50089">
    <property type="entry name" value="ZF_RING_2"/>
    <property type="match status" value="1"/>
</dbReference>
<protein>
    <recommendedName>
        <fullName evidence="12">E3 ubiquitin-protein ligase CBL</fullName>
        <ecNumber evidence="12">2.3.2.27</ecNumber>
    </recommendedName>
</protein>
<dbReference type="InterPro" id="IPR001841">
    <property type="entry name" value="Znf_RING"/>
</dbReference>
<dbReference type="FunFam" id="3.30.505.10:FF:000007">
    <property type="entry name" value="E3 ubiquitin-protein ligase CBL"/>
    <property type="match status" value="1"/>
</dbReference>
<organism evidence="16 17">
    <name type="scientific">Python bivittatus</name>
    <name type="common">Burmese python</name>
    <name type="synonym">Python molurus bivittatus</name>
    <dbReference type="NCBI Taxonomy" id="176946"/>
    <lineage>
        <taxon>Eukaryota</taxon>
        <taxon>Metazoa</taxon>
        <taxon>Chordata</taxon>
        <taxon>Craniata</taxon>
        <taxon>Vertebrata</taxon>
        <taxon>Euteleostomi</taxon>
        <taxon>Lepidosauria</taxon>
        <taxon>Squamata</taxon>
        <taxon>Bifurcata</taxon>
        <taxon>Unidentata</taxon>
        <taxon>Episquamata</taxon>
        <taxon>Toxicofera</taxon>
        <taxon>Serpentes</taxon>
        <taxon>Henophidia</taxon>
        <taxon>Pythonidae</taxon>
        <taxon>Python</taxon>
    </lineage>
</organism>
<comment type="domain">
    <text evidence="12">The N-terminus is composed of the phosphotyrosine binding (PTB) domain, a short linker region and the RING-type zinc finger. The PTB domain, which is also called TKB (tyrosine kinase binding) domain, is composed of three different subdomains: a four-helix bundle (4H), a calcium-binding EF hand and a divergent SH2 domain.</text>
</comment>
<feature type="region of interest" description="Disordered" evidence="13">
    <location>
        <begin position="504"/>
        <end position="543"/>
    </location>
</feature>
<evidence type="ECO:0000313" key="17">
    <source>
        <dbReference type="RefSeq" id="XP_007433270.2"/>
    </source>
</evidence>
<proteinExistence type="predicted"/>
<evidence type="ECO:0000256" key="11">
    <source>
        <dbReference type="PROSITE-ProRule" id="PRU00175"/>
    </source>
</evidence>
<evidence type="ECO:0000256" key="1">
    <source>
        <dbReference type="ARBA" id="ARBA00000900"/>
    </source>
</evidence>
<dbReference type="GO" id="GO:0045121">
    <property type="term" value="C:membrane raft"/>
    <property type="evidence" value="ECO:0007669"/>
    <property type="project" value="TreeGrafter"/>
</dbReference>
<keyword evidence="2" id="KW-0597">Phosphoprotein</keyword>
<dbReference type="OrthoDB" id="7237699at2759"/>
<evidence type="ECO:0000313" key="16">
    <source>
        <dbReference type="Proteomes" id="UP000695026"/>
    </source>
</evidence>
<dbReference type="GeneID" id="103066304"/>
<dbReference type="Proteomes" id="UP000695026">
    <property type="component" value="Unplaced"/>
</dbReference>
<keyword evidence="7 12" id="KW-0862">Zinc</keyword>
<gene>
    <name evidence="17" type="primary">CBLC</name>
</gene>
<evidence type="ECO:0000256" key="4">
    <source>
        <dbReference type="ARBA" id="ARBA00022723"/>
    </source>
</evidence>
<evidence type="ECO:0000256" key="8">
    <source>
        <dbReference type="ARBA" id="ARBA00022837"/>
    </source>
</evidence>
<dbReference type="Gene3D" id="3.30.505.10">
    <property type="entry name" value="SH2 domain"/>
    <property type="match status" value="1"/>
</dbReference>
<accession>A0A9F2W9H7</accession>
<dbReference type="GO" id="GO:0023051">
    <property type="term" value="P:regulation of signaling"/>
    <property type="evidence" value="ECO:0007669"/>
    <property type="project" value="InterPro"/>
</dbReference>
<dbReference type="Pfam" id="PF02262">
    <property type="entry name" value="Cbl_N"/>
    <property type="match status" value="1"/>
</dbReference>
<evidence type="ECO:0000256" key="3">
    <source>
        <dbReference type="ARBA" id="ARBA00022679"/>
    </source>
</evidence>
<evidence type="ECO:0000256" key="5">
    <source>
        <dbReference type="ARBA" id="ARBA00022771"/>
    </source>
</evidence>
<sequence>MRAGALSNLQVHCSWQQETGSLARLPGDPSMAMAPGPAWVPRWIWAHRSLEKALQGLTKLQHLVSQPQLRLRNSPPHLPYLLPQIHQHLRLIREHYGASLGQLWEGDVFRIFLLNLLEKIKEAKWLFKREKDKDKIFQEGSAARRHLTKLSLIFSHMLAELQALFPNGQDQGRTYQMSKQEPQVFWRKMWRERSLVSWSEFQKGLQQVHPVDSGAMAIALRSTIDLTCSGHISIFEFDIFTRLFQPWATLLKNWTYLAVTHPGYMAFLTYDEVKARLQAYVSRPGSYIFRLSCTKLGQWAIGYVTADGSILQTIPQNKSLFQALMDGHKEGFYLYPDGKNTNPDLAELMEGSSQNRIQVSQEQFELYCQVGSTFQLCKICAENNKDVQIRPCGHLLCRECLQAWQLSEAHTCPFCRQEIWGHDNVKVSPFSPKKGSLTAKDESDEEDLEDVALVLQQLALMRRTQGTAGPVSSPNLDPGMQPPPVPPRVDLLQRRSVTLPVPDYQIRHHPLPSLPREHPPSVISWNSSATSPFEQGSDRNHSS</sequence>
<dbReference type="InterPro" id="IPR013083">
    <property type="entry name" value="Znf_RING/FYVE/PHD"/>
</dbReference>
<dbReference type="PANTHER" id="PTHR23007:SF12">
    <property type="entry name" value="E3 UBIQUITIN-PROTEIN LIGASE CBL-C"/>
    <property type="match status" value="1"/>
</dbReference>
<dbReference type="PANTHER" id="PTHR23007">
    <property type="entry name" value="CBL"/>
    <property type="match status" value="1"/>
</dbReference>
<dbReference type="GO" id="GO:0030971">
    <property type="term" value="F:receptor tyrosine kinase binding"/>
    <property type="evidence" value="ECO:0007669"/>
    <property type="project" value="TreeGrafter"/>
</dbReference>
<dbReference type="SMART" id="SM00184">
    <property type="entry name" value="RING"/>
    <property type="match status" value="1"/>
</dbReference>
<dbReference type="Gene3D" id="1.20.930.20">
    <property type="entry name" value="Adaptor protein Cbl, N-terminal domain"/>
    <property type="match status" value="1"/>
</dbReference>
<dbReference type="InterPro" id="IPR036537">
    <property type="entry name" value="Adaptor_Cbl_N_dom_sf"/>
</dbReference>
<evidence type="ECO:0000259" key="14">
    <source>
        <dbReference type="PROSITE" id="PS50089"/>
    </source>
</evidence>
<dbReference type="Gene3D" id="3.30.40.10">
    <property type="entry name" value="Zinc/RING finger domain, C3HC4 (zinc finger)"/>
    <property type="match status" value="1"/>
</dbReference>
<dbReference type="InterPro" id="IPR014741">
    <property type="entry name" value="Adaptor_Cbl_EF_hand-like"/>
</dbReference>
<dbReference type="InterPro" id="IPR017907">
    <property type="entry name" value="Znf_RING_CS"/>
</dbReference>
<comment type="function">
    <text evidence="12">E3 ubiquitin-protein ligase which accepts ubiquitin from specific E2 ubiquitin-conjugating enzymes, and transfers it to substrates, generally promoting their degradation by the proteasome.</text>
</comment>
<dbReference type="InterPro" id="IPR024162">
    <property type="entry name" value="Adaptor_Cbl"/>
</dbReference>
<keyword evidence="4 12" id="KW-0479">Metal-binding</keyword>
<dbReference type="SUPFAM" id="SSF57850">
    <property type="entry name" value="RING/U-box"/>
    <property type="match status" value="1"/>
</dbReference>
<keyword evidence="9" id="KW-0832">Ubl conjugation</keyword>
<keyword evidence="3 12" id="KW-0808">Transferase</keyword>
<dbReference type="InterPro" id="IPR011992">
    <property type="entry name" value="EF-hand-dom_pair"/>
</dbReference>
<evidence type="ECO:0000256" key="13">
    <source>
        <dbReference type="SAM" id="MobiDB-lite"/>
    </source>
</evidence>
<dbReference type="Gene3D" id="1.10.238.10">
    <property type="entry name" value="EF-hand"/>
    <property type="match status" value="1"/>
</dbReference>
<dbReference type="PROSITE" id="PS00518">
    <property type="entry name" value="ZF_RING_1"/>
    <property type="match status" value="1"/>
</dbReference>
<dbReference type="GO" id="GO:0007166">
    <property type="term" value="P:cell surface receptor signaling pathway"/>
    <property type="evidence" value="ECO:0007669"/>
    <property type="project" value="InterPro"/>
</dbReference>
<evidence type="ECO:0000256" key="12">
    <source>
        <dbReference type="RuleBase" id="RU367001"/>
    </source>
</evidence>
<evidence type="ECO:0000259" key="15">
    <source>
        <dbReference type="PROSITE" id="PS51506"/>
    </source>
</evidence>
<dbReference type="OMA" id="NIRLEPC"/>
<keyword evidence="10" id="KW-0729">SH3-binding</keyword>
<dbReference type="Pfam" id="PF02762">
    <property type="entry name" value="Cbl_N3"/>
    <property type="match status" value="1"/>
</dbReference>
<feature type="compositionally biased region" description="Polar residues" evidence="13">
    <location>
        <begin position="523"/>
        <end position="534"/>
    </location>
</feature>
<feature type="domain" description="RING-type" evidence="14">
    <location>
        <begin position="377"/>
        <end position="416"/>
    </location>
</feature>
<keyword evidence="16" id="KW-1185">Reference proteome</keyword>
<dbReference type="GO" id="GO:0001784">
    <property type="term" value="F:phosphotyrosine residue binding"/>
    <property type="evidence" value="ECO:0007669"/>
    <property type="project" value="UniProtKB-UniRule"/>
</dbReference>
<dbReference type="GO" id="GO:0005509">
    <property type="term" value="F:calcium ion binding"/>
    <property type="evidence" value="ECO:0007669"/>
    <property type="project" value="UniProtKB-UniRule"/>
</dbReference>
<evidence type="ECO:0000256" key="6">
    <source>
        <dbReference type="ARBA" id="ARBA00022786"/>
    </source>
</evidence>
<dbReference type="FunFam" id="3.30.40.10:FF:000015">
    <property type="entry name" value="E3 ubiquitin-protein ligase CBL"/>
    <property type="match status" value="1"/>
</dbReference>
<dbReference type="SUPFAM" id="SSF47473">
    <property type="entry name" value="EF-hand"/>
    <property type="match status" value="1"/>
</dbReference>